<protein>
    <submittedName>
        <fullName evidence="3">Transglycosylase-like protein with SLT domain</fullName>
    </submittedName>
</protein>
<feature type="signal peptide" evidence="1">
    <location>
        <begin position="1"/>
        <end position="19"/>
    </location>
</feature>
<reference evidence="3 4" key="1">
    <citation type="submission" date="2019-03" db="EMBL/GenBank/DDBJ databases">
        <title>Genomic analyses of the natural microbiome of Caenorhabditis elegans.</title>
        <authorList>
            <person name="Samuel B."/>
        </authorList>
    </citation>
    <scope>NUCLEOTIDE SEQUENCE [LARGE SCALE GENOMIC DNA]</scope>
    <source>
        <strain evidence="3 4">BIGb0156</strain>
    </source>
</reference>
<proteinExistence type="predicted"/>
<keyword evidence="1" id="KW-0732">Signal</keyword>
<evidence type="ECO:0000259" key="2">
    <source>
        <dbReference type="Pfam" id="PF01464"/>
    </source>
</evidence>
<evidence type="ECO:0000313" key="3">
    <source>
        <dbReference type="EMBL" id="TDN51506.1"/>
    </source>
</evidence>
<sequence length="159" mass="18287">MFRQLLLAVLLTASGVTHADCFDMAGRDYHIDPDLIRAVSFRESSYRTDALNTSNHDGYAVGLMQIYSSNFTHLSQFGITPDNLYRDPCMNIYTGAYYLAIAFKRWGYNWRAVGAYNAGFANSKVQEKKRQVYAQEVRAIYTTIRARSENEKFKHQSDR</sequence>
<dbReference type="InterPro" id="IPR023346">
    <property type="entry name" value="Lysozyme-like_dom_sf"/>
</dbReference>
<evidence type="ECO:0000313" key="4">
    <source>
        <dbReference type="Proteomes" id="UP000295530"/>
    </source>
</evidence>
<dbReference type="OrthoDB" id="9808681at2"/>
<evidence type="ECO:0000256" key="1">
    <source>
        <dbReference type="SAM" id="SignalP"/>
    </source>
</evidence>
<accession>A0A4R6E1A5</accession>
<dbReference type="Pfam" id="PF01464">
    <property type="entry name" value="SLT"/>
    <property type="match status" value="1"/>
</dbReference>
<dbReference type="Gene3D" id="1.10.530.10">
    <property type="match status" value="1"/>
</dbReference>
<dbReference type="RefSeq" id="WP_133462103.1">
    <property type="nucleotide sequence ID" value="NZ_SNVX01000018.1"/>
</dbReference>
<dbReference type="AlphaFoldDB" id="A0A4R6E1A5"/>
<name>A0A4R6E1A5_SCAGO</name>
<dbReference type="EMBL" id="SNVX01000018">
    <property type="protein sequence ID" value="TDN51506.1"/>
    <property type="molecule type" value="Genomic_DNA"/>
</dbReference>
<feature type="domain" description="Transglycosylase SLT" evidence="2">
    <location>
        <begin position="20"/>
        <end position="131"/>
    </location>
</feature>
<feature type="chain" id="PRO_5021019842" evidence="1">
    <location>
        <begin position="20"/>
        <end position="159"/>
    </location>
</feature>
<gene>
    <name evidence="3" type="ORF">EC847_11835</name>
</gene>
<comment type="caution">
    <text evidence="3">The sequence shown here is derived from an EMBL/GenBank/DDBJ whole genome shotgun (WGS) entry which is preliminary data.</text>
</comment>
<dbReference type="Proteomes" id="UP000295530">
    <property type="component" value="Unassembled WGS sequence"/>
</dbReference>
<dbReference type="CDD" id="cd13400">
    <property type="entry name" value="LT_IagB-like"/>
    <property type="match status" value="1"/>
</dbReference>
<organism evidence="3 4">
    <name type="scientific">Scandinavium goeteborgense</name>
    <dbReference type="NCBI Taxonomy" id="1851514"/>
    <lineage>
        <taxon>Bacteria</taxon>
        <taxon>Pseudomonadati</taxon>
        <taxon>Pseudomonadota</taxon>
        <taxon>Gammaproteobacteria</taxon>
        <taxon>Enterobacterales</taxon>
        <taxon>Enterobacteriaceae</taxon>
        <taxon>Scandinavium</taxon>
    </lineage>
</organism>
<keyword evidence="4" id="KW-1185">Reference proteome</keyword>
<dbReference type="SUPFAM" id="SSF53955">
    <property type="entry name" value="Lysozyme-like"/>
    <property type="match status" value="1"/>
</dbReference>
<dbReference type="InterPro" id="IPR008258">
    <property type="entry name" value="Transglycosylase_SLT_dom_1"/>
</dbReference>